<comment type="caution">
    <text evidence="4">The sequence shown here is derived from an EMBL/GenBank/DDBJ whole genome shotgun (WGS) entry which is preliminary data.</text>
</comment>
<feature type="domain" description="DUF7136" evidence="3">
    <location>
        <begin position="23"/>
        <end position="239"/>
    </location>
</feature>
<keyword evidence="1" id="KW-0812">Transmembrane</keyword>
<name>A0AAV9W0N6_9PEZI</name>
<dbReference type="EMBL" id="JAVHJL010000007">
    <property type="protein sequence ID" value="KAK6499975.1"/>
    <property type="molecule type" value="Genomic_DNA"/>
</dbReference>
<organism evidence="4 5">
    <name type="scientific">Arthrobotrys musiformis</name>
    <dbReference type="NCBI Taxonomy" id="47236"/>
    <lineage>
        <taxon>Eukaryota</taxon>
        <taxon>Fungi</taxon>
        <taxon>Dikarya</taxon>
        <taxon>Ascomycota</taxon>
        <taxon>Pezizomycotina</taxon>
        <taxon>Orbiliomycetes</taxon>
        <taxon>Orbiliales</taxon>
        <taxon>Orbiliaceae</taxon>
        <taxon>Arthrobotrys</taxon>
    </lineage>
</organism>
<evidence type="ECO:0000259" key="3">
    <source>
        <dbReference type="Pfam" id="PF23584"/>
    </source>
</evidence>
<evidence type="ECO:0000313" key="4">
    <source>
        <dbReference type="EMBL" id="KAK6499975.1"/>
    </source>
</evidence>
<evidence type="ECO:0000256" key="1">
    <source>
        <dbReference type="SAM" id="Phobius"/>
    </source>
</evidence>
<protein>
    <recommendedName>
        <fullName evidence="3">DUF7136 domain-containing protein</fullName>
    </recommendedName>
</protein>
<dbReference type="AlphaFoldDB" id="A0AAV9W0N6"/>
<dbReference type="InterPro" id="IPR055560">
    <property type="entry name" value="DUF7136"/>
</dbReference>
<proteinExistence type="predicted"/>
<evidence type="ECO:0000256" key="2">
    <source>
        <dbReference type="SAM" id="SignalP"/>
    </source>
</evidence>
<keyword evidence="1" id="KW-1133">Transmembrane helix</keyword>
<feature type="chain" id="PRO_5043451917" description="DUF7136 domain-containing protein" evidence="2">
    <location>
        <begin position="24"/>
        <end position="269"/>
    </location>
</feature>
<feature type="signal peptide" evidence="2">
    <location>
        <begin position="1"/>
        <end position="23"/>
    </location>
</feature>
<dbReference type="Pfam" id="PF23584">
    <property type="entry name" value="DUF7136"/>
    <property type="match status" value="1"/>
</dbReference>
<sequence length="269" mass="28491">MHLLSAAWSLIGSLAYLGAVANAAGVLDFGIVFPRPNETYAPTDKFPVVFALQNAALAKNLGLVINTFVRSGPDLLSGLDGADAKHDLKSANFTTSEPYFVYHFLNITGEGLYELFSTTSWARCDERDNEVIITRNSSNLLARFEIKKGAQMVDLVAATADNTKTCPTQGFALNVTDETREAPEPWDYRPSGTCAVLNSSSPTPTANPCRVKIDSAASESMYAALHTALCKGLNPPADCPKETSAAQQVAVASIVSIAAALGAVGFLLA</sequence>
<evidence type="ECO:0000313" key="5">
    <source>
        <dbReference type="Proteomes" id="UP001370758"/>
    </source>
</evidence>
<keyword evidence="2" id="KW-0732">Signal</keyword>
<dbReference type="Proteomes" id="UP001370758">
    <property type="component" value="Unassembled WGS sequence"/>
</dbReference>
<feature type="transmembrane region" description="Helical" evidence="1">
    <location>
        <begin position="249"/>
        <end position="268"/>
    </location>
</feature>
<keyword evidence="1" id="KW-0472">Membrane</keyword>
<reference evidence="4 5" key="1">
    <citation type="submission" date="2023-08" db="EMBL/GenBank/DDBJ databases">
        <authorList>
            <person name="Palmer J.M."/>
        </authorList>
    </citation>
    <scope>NUCLEOTIDE SEQUENCE [LARGE SCALE GENOMIC DNA]</scope>
    <source>
        <strain evidence="4 5">TWF481</strain>
    </source>
</reference>
<accession>A0AAV9W0N6</accession>
<keyword evidence="5" id="KW-1185">Reference proteome</keyword>
<gene>
    <name evidence="4" type="ORF">TWF481_010332</name>
</gene>